<evidence type="ECO:0000256" key="2">
    <source>
        <dbReference type="SAM" id="Phobius"/>
    </source>
</evidence>
<evidence type="ECO:0000256" key="1">
    <source>
        <dbReference type="SAM" id="MobiDB-lite"/>
    </source>
</evidence>
<comment type="caution">
    <text evidence="3">The sequence shown here is derived from an EMBL/GenBank/DDBJ whole genome shotgun (WGS) entry which is preliminary data.</text>
</comment>
<protein>
    <submittedName>
        <fullName evidence="3">Uncharacterized protein</fullName>
    </submittedName>
</protein>
<evidence type="ECO:0000313" key="4">
    <source>
        <dbReference type="Proteomes" id="UP001321473"/>
    </source>
</evidence>
<keyword evidence="2" id="KW-0472">Membrane</keyword>
<dbReference type="Proteomes" id="UP001321473">
    <property type="component" value="Unassembled WGS sequence"/>
</dbReference>
<feature type="region of interest" description="Disordered" evidence="1">
    <location>
        <begin position="14"/>
        <end position="40"/>
    </location>
</feature>
<proteinExistence type="predicted"/>
<feature type="transmembrane region" description="Helical" evidence="2">
    <location>
        <begin position="94"/>
        <end position="122"/>
    </location>
</feature>
<sequence>MDVPEPAFGAAVNVADQELGQGEGDQRKKEDEGQQKDEQQDIAAVEVRNAEVVPFRSVRQLQFASTVMLSLSWTHAINGVEEFLDSRNDIQNPLIALLISLLKLRVPAIVVPVLFLAFSGPLSSQGTHPLRRSACHLAVCSLLGAPYFLLPFLLPDRCYSPGLSNKQHHMARRSSAYSIPGQRASALRTWLSCCGPVVLVGIIAAAKLYRARKKSGPVAAPLAAPAVAPIAAPIEPPMPAPIAAPIEPPMLAPIAAPMVAEGPNEVDLLAVDEAELGRDHSRG</sequence>
<keyword evidence="2" id="KW-0812">Transmembrane</keyword>
<organism evidence="3 4">
    <name type="scientific">Amblyomma americanum</name>
    <name type="common">Lone star tick</name>
    <dbReference type="NCBI Taxonomy" id="6943"/>
    <lineage>
        <taxon>Eukaryota</taxon>
        <taxon>Metazoa</taxon>
        <taxon>Ecdysozoa</taxon>
        <taxon>Arthropoda</taxon>
        <taxon>Chelicerata</taxon>
        <taxon>Arachnida</taxon>
        <taxon>Acari</taxon>
        <taxon>Parasitiformes</taxon>
        <taxon>Ixodida</taxon>
        <taxon>Ixodoidea</taxon>
        <taxon>Ixodidae</taxon>
        <taxon>Amblyomminae</taxon>
        <taxon>Amblyomma</taxon>
    </lineage>
</organism>
<dbReference type="AlphaFoldDB" id="A0AAQ4DZG6"/>
<reference evidence="3 4" key="1">
    <citation type="journal article" date="2023" name="Arcadia Sci">
        <title>De novo assembly of a long-read Amblyomma americanum tick genome.</title>
        <authorList>
            <person name="Chou S."/>
            <person name="Poskanzer K.E."/>
            <person name="Rollins M."/>
            <person name="Thuy-Boun P.S."/>
        </authorList>
    </citation>
    <scope>NUCLEOTIDE SEQUENCE [LARGE SCALE GENOMIC DNA]</scope>
    <source>
        <strain evidence="3">F_SG_1</strain>
        <tissue evidence="3">Salivary glands</tissue>
    </source>
</reference>
<evidence type="ECO:0000313" key="3">
    <source>
        <dbReference type="EMBL" id="KAK8767856.1"/>
    </source>
</evidence>
<dbReference type="EMBL" id="JARKHS020024875">
    <property type="protein sequence ID" value="KAK8767856.1"/>
    <property type="molecule type" value="Genomic_DNA"/>
</dbReference>
<accession>A0AAQ4DZG6</accession>
<keyword evidence="2" id="KW-1133">Transmembrane helix</keyword>
<feature type="transmembrane region" description="Helical" evidence="2">
    <location>
        <begin position="187"/>
        <end position="206"/>
    </location>
</feature>
<name>A0AAQ4DZG6_AMBAM</name>
<feature type="transmembrane region" description="Helical" evidence="2">
    <location>
        <begin position="134"/>
        <end position="154"/>
    </location>
</feature>
<keyword evidence="4" id="KW-1185">Reference proteome</keyword>
<gene>
    <name evidence="3" type="ORF">V5799_005359</name>
</gene>
<feature type="compositionally biased region" description="Basic and acidic residues" evidence="1">
    <location>
        <begin position="24"/>
        <end position="39"/>
    </location>
</feature>